<name>A0A8T3CFI7_9TELE</name>
<evidence type="ECO:0000256" key="1">
    <source>
        <dbReference type="SAM" id="MobiDB-lite"/>
    </source>
</evidence>
<protein>
    <submittedName>
        <fullName evidence="2">Uncharacterized protein</fullName>
    </submittedName>
</protein>
<sequence length="97" mass="10711">MSLTVSNGSSRSPHNLLRAASGEPTSTAQSQKRVRPSESIFISRPHERSTPCNSERSTTLRKKDFRLDARPNSQRDCLMFSCTILCYSGGFMTKGVG</sequence>
<comment type="caution">
    <text evidence="2">The sequence shown here is derived from an EMBL/GenBank/DDBJ whole genome shotgun (WGS) entry which is preliminary data.</text>
</comment>
<organism evidence="2 3">
    <name type="scientific">Albula goreensis</name>
    <dbReference type="NCBI Taxonomy" id="1534307"/>
    <lineage>
        <taxon>Eukaryota</taxon>
        <taxon>Metazoa</taxon>
        <taxon>Chordata</taxon>
        <taxon>Craniata</taxon>
        <taxon>Vertebrata</taxon>
        <taxon>Euteleostomi</taxon>
        <taxon>Actinopterygii</taxon>
        <taxon>Neopterygii</taxon>
        <taxon>Teleostei</taxon>
        <taxon>Albuliformes</taxon>
        <taxon>Albulidae</taxon>
        <taxon>Albula</taxon>
    </lineage>
</organism>
<evidence type="ECO:0000313" key="3">
    <source>
        <dbReference type="Proteomes" id="UP000829720"/>
    </source>
</evidence>
<evidence type="ECO:0000313" key="2">
    <source>
        <dbReference type="EMBL" id="KAI1882630.1"/>
    </source>
</evidence>
<proteinExistence type="predicted"/>
<dbReference type="AlphaFoldDB" id="A0A8T3CFI7"/>
<dbReference type="EMBL" id="JAERUA010000024">
    <property type="protein sequence ID" value="KAI1882630.1"/>
    <property type="molecule type" value="Genomic_DNA"/>
</dbReference>
<accession>A0A8T3CFI7</accession>
<gene>
    <name evidence="2" type="ORF">AGOR_G00236860</name>
</gene>
<dbReference type="Proteomes" id="UP000829720">
    <property type="component" value="Unassembled WGS sequence"/>
</dbReference>
<keyword evidence="3" id="KW-1185">Reference proteome</keyword>
<feature type="compositionally biased region" description="Polar residues" evidence="1">
    <location>
        <begin position="1"/>
        <end position="13"/>
    </location>
</feature>
<feature type="region of interest" description="Disordered" evidence="1">
    <location>
        <begin position="1"/>
        <end position="38"/>
    </location>
</feature>
<reference evidence="2" key="1">
    <citation type="submission" date="2021-01" db="EMBL/GenBank/DDBJ databases">
        <authorList>
            <person name="Zahm M."/>
            <person name="Roques C."/>
            <person name="Cabau C."/>
            <person name="Klopp C."/>
            <person name="Donnadieu C."/>
            <person name="Jouanno E."/>
            <person name="Lampietro C."/>
            <person name="Louis A."/>
            <person name="Herpin A."/>
            <person name="Echchiki A."/>
            <person name="Berthelot C."/>
            <person name="Parey E."/>
            <person name="Roest-Crollius H."/>
            <person name="Braasch I."/>
            <person name="Postlethwait J."/>
            <person name="Bobe J."/>
            <person name="Montfort J."/>
            <person name="Bouchez O."/>
            <person name="Begum T."/>
            <person name="Mejri S."/>
            <person name="Adams A."/>
            <person name="Chen W.-J."/>
            <person name="Guiguen Y."/>
        </authorList>
    </citation>
    <scope>NUCLEOTIDE SEQUENCE</scope>
    <source>
        <tissue evidence="2">Blood</tissue>
    </source>
</reference>